<dbReference type="EMBL" id="MN176219">
    <property type="protein sequence ID" value="QFR56239.1"/>
    <property type="molecule type" value="Genomic_DNA"/>
</dbReference>
<proteinExistence type="predicted"/>
<dbReference type="Proteomes" id="UP000325623">
    <property type="component" value="Segment"/>
</dbReference>
<evidence type="ECO:0000313" key="3">
    <source>
        <dbReference type="EMBL" id="QFR56239.1"/>
    </source>
</evidence>
<dbReference type="NCBIfam" id="TIGR01633">
    <property type="entry name" value="phi3626_gp14_N"/>
    <property type="match status" value="1"/>
</dbReference>
<dbReference type="Pfam" id="PF05709">
    <property type="entry name" value="Sipho_tail"/>
    <property type="match status" value="1"/>
</dbReference>
<gene>
    <name evidence="3" type="primary">26</name>
    <name evidence="3" type="ORF">000TH010_26</name>
</gene>
<keyword evidence="4" id="KW-1185">Reference proteome</keyword>
<evidence type="ECO:0000259" key="2">
    <source>
        <dbReference type="Pfam" id="PF22768"/>
    </source>
</evidence>
<dbReference type="Gene3D" id="2.60.120.860">
    <property type="match status" value="1"/>
</dbReference>
<dbReference type="InterPro" id="IPR006520">
    <property type="entry name" value="Dit_BPSPP_N"/>
</dbReference>
<name>A0A5P8PHU3_9CAUD</name>
<reference evidence="3 4" key="1">
    <citation type="submission" date="2019-07" db="EMBL/GenBank/DDBJ databases">
        <authorList>
            <person name="Tomko B.E."/>
            <person name="Krukonis G.P."/>
            <person name="Delesalle V.A."/>
        </authorList>
    </citation>
    <scope>NUCLEOTIDE SEQUENCE [LARGE SCALE GENOMIC DNA]</scope>
</reference>
<accession>A0A5P8PHU3</accession>
<feature type="domain" description="Siphovirus-type tail component C-terminal" evidence="2">
    <location>
        <begin position="155"/>
        <end position="252"/>
    </location>
</feature>
<dbReference type="GeneID" id="77850561"/>
<evidence type="ECO:0000313" key="4">
    <source>
        <dbReference type="Proteomes" id="UP000325623"/>
    </source>
</evidence>
<dbReference type="Pfam" id="PF22768">
    <property type="entry name" value="SPP1_Dit"/>
    <property type="match status" value="1"/>
</dbReference>
<dbReference type="Gene3D" id="2.40.30.200">
    <property type="match status" value="1"/>
</dbReference>
<protein>
    <submittedName>
        <fullName evidence="3">Distal tail protein</fullName>
    </submittedName>
</protein>
<organism evidence="3 4">
    <name type="scientific">Bacillus phage 000TH010</name>
    <dbReference type="NCBI Taxonomy" id="2601652"/>
    <lineage>
        <taxon>Viruses</taxon>
        <taxon>Duplodnaviria</taxon>
        <taxon>Heunggongvirae</taxon>
        <taxon>Uroviricota</taxon>
        <taxon>Caudoviricetes</taxon>
        <taxon>Trautnerviridae</taxon>
        <taxon>Polsinellivirinae</taxon>
        <taxon>Rivavirus</taxon>
        <taxon>Rivavirus rv000TH010</taxon>
    </lineage>
</organism>
<sequence length="253" mass="28640">MNIYDILGKVFTMMYDGQDLTDYFLVQEVRGRSVYSKEMGKRTIAGVDGGTVTTENLPARTLEVYAVVFSDGTETDLRHRIEYLNFLLHRDYDVPITFSDEPDRTYYGRYEFASEGDEKGGFHKVTLNFYCEDPLKHGPEVTVDVATESTPVKNTGLAATNPAIRCVFSTSATEYELQLLNGSTVVKFLKVRYGFNTGDTLVIDCHEREVTLNGQDIMPALLMQSDWIQLKPQVNTYLKATQPSTIVFTEKFL</sequence>
<dbReference type="RefSeq" id="YP_010644337.1">
    <property type="nucleotide sequence ID" value="NC_070624.1"/>
</dbReference>
<dbReference type="InterPro" id="IPR008841">
    <property type="entry name" value="Siphovirus-type_tail_N"/>
</dbReference>
<evidence type="ECO:0000259" key="1">
    <source>
        <dbReference type="Pfam" id="PF05709"/>
    </source>
</evidence>
<dbReference type="InterPro" id="IPR054738">
    <property type="entry name" value="Siphovirus-type_tail_C"/>
</dbReference>
<feature type="domain" description="Siphovirus-type tail component RIFT-related" evidence="1">
    <location>
        <begin position="41"/>
        <end position="131"/>
    </location>
</feature>
<dbReference type="KEGG" id="vg:77850561"/>